<name>A0A0A9HN70_ARUDO</name>
<reference evidence="1" key="2">
    <citation type="journal article" date="2015" name="Data Brief">
        <title>Shoot transcriptome of the giant reed, Arundo donax.</title>
        <authorList>
            <person name="Barrero R.A."/>
            <person name="Guerrero F.D."/>
            <person name="Moolhuijzen P."/>
            <person name="Goolsby J.A."/>
            <person name="Tidwell J."/>
            <person name="Bellgard S.E."/>
            <person name="Bellgard M.I."/>
        </authorList>
    </citation>
    <scope>NUCLEOTIDE SEQUENCE</scope>
    <source>
        <tissue evidence="1">Shoot tissue taken approximately 20 cm above the soil surface</tissue>
    </source>
</reference>
<accession>A0A0A9HN70</accession>
<protein>
    <submittedName>
        <fullName evidence="1">Uncharacterized protein</fullName>
    </submittedName>
</protein>
<proteinExistence type="predicted"/>
<organism evidence="1">
    <name type="scientific">Arundo donax</name>
    <name type="common">Giant reed</name>
    <name type="synonym">Donax arundinaceus</name>
    <dbReference type="NCBI Taxonomy" id="35708"/>
    <lineage>
        <taxon>Eukaryota</taxon>
        <taxon>Viridiplantae</taxon>
        <taxon>Streptophyta</taxon>
        <taxon>Embryophyta</taxon>
        <taxon>Tracheophyta</taxon>
        <taxon>Spermatophyta</taxon>
        <taxon>Magnoliopsida</taxon>
        <taxon>Liliopsida</taxon>
        <taxon>Poales</taxon>
        <taxon>Poaceae</taxon>
        <taxon>PACMAD clade</taxon>
        <taxon>Arundinoideae</taxon>
        <taxon>Arundineae</taxon>
        <taxon>Arundo</taxon>
    </lineage>
</organism>
<dbReference type="AlphaFoldDB" id="A0A0A9HN70"/>
<evidence type="ECO:0000313" key="1">
    <source>
        <dbReference type="EMBL" id="JAE38147.1"/>
    </source>
</evidence>
<sequence>MAYLHLQMYKEKFIQIFCIWPGSCLGYVVHASLRIRDCNGSIFQLVAILRFYEYCFRCLHY</sequence>
<reference evidence="1" key="1">
    <citation type="submission" date="2014-09" db="EMBL/GenBank/DDBJ databases">
        <authorList>
            <person name="Magalhaes I.L.F."/>
            <person name="Oliveira U."/>
            <person name="Santos F.R."/>
            <person name="Vidigal T.H.D.A."/>
            <person name="Brescovit A.D."/>
            <person name="Santos A.J."/>
        </authorList>
    </citation>
    <scope>NUCLEOTIDE SEQUENCE</scope>
    <source>
        <tissue evidence="1">Shoot tissue taken approximately 20 cm above the soil surface</tissue>
    </source>
</reference>
<dbReference type="EMBL" id="GBRH01159749">
    <property type="protein sequence ID" value="JAE38147.1"/>
    <property type="molecule type" value="Transcribed_RNA"/>
</dbReference>